<name>A3ZMK8_9BACT</name>
<comment type="caution">
    <text evidence="1">The sequence shown here is derived from an EMBL/GenBank/DDBJ whole genome shotgun (WGS) entry which is preliminary data.</text>
</comment>
<gene>
    <name evidence="1" type="ORF">DSM3645_00665</name>
</gene>
<dbReference type="EMBL" id="AANZ01000002">
    <property type="protein sequence ID" value="EAQ82181.1"/>
    <property type="molecule type" value="Genomic_DNA"/>
</dbReference>
<dbReference type="HOGENOM" id="CLU_1700814_0_0_0"/>
<protein>
    <submittedName>
        <fullName evidence="1">Uncharacterized protein</fullName>
    </submittedName>
</protein>
<organism evidence="1 2">
    <name type="scientific">Blastopirellula marina DSM 3645</name>
    <dbReference type="NCBI Taxonomy" id="314230"/>
    <lineage>
        <taxon>Bacteria</taxon>
        <taxon>Pseudomonadati</taxon>
        <taxon>Planctomycetota</taxon>
        <taxon>Planctomycetia</taxon>
        <taxon>Pirellulales</taxon>
        <taxon>Pirellulaceae</taxon>
        <taxon>Blastopirellula</taxon>
    </lineage>
</organism>
<dbReference type="Proteomes" id="UP000004358">
    <property type="component" value="Unassembled WGS sequence"/>
</dbReference>
<reference evidence="1 2" key="1">
    <citation type="submission" date="2006-02" db="EMBL/GenBank/DDBJ databases">
        <authorList>
            <person name="Amann R."/>
            <person name="Ferriera S."/>
            <person name="Johnson J."/>
            <person name="Kravitz S."/>
            <person name="Halpern A."/>
            <person name="Remington K."/>
            <person name="Beeson K."/>
            <person name="Tran B."/>
            <person name="Rogers Y.-H."/>
            <person name="Friedman R."/>
            <person name="Venter J.C."/>
        </authorList>
    </citation>
    <scope>NUCLEOTIDE SEQUENCE [LARGE SCALE GENOMIC DNA]</scope>
    <source>
        <strain evidence="1 2">DSM 3645</strain>
    </source>
</reference>
<accession>A3ZMK8</accession>
<evidence type="ECO:0000313" key="1">
    <source>
        <dbReference type="EMBL" id="EAQ82181.1"/>
    </source>
</evidence>
<dbReference type="AlphaFoldDB" id="A3ZMK8"/>
<evidence type="ECO:0000313" key="2">
    <source>
        <dbReference type="Proteomes" id="UP000004358"/>
    </source>
</evidence>
<proteinExistence type="predicted"/>
<sequence length="154" mass="17629">MSSLLEPKATRMSEMNPYASPQAVDSGQLVHAECPAGFIWSGFVDQFRFQVPPADNLQQRIIDFYQAAGFRQVAHDPTLRFRRGHLWGSLIGAESRARQTLRVDVSHCKSASTVVNLHYDIDFYFAIRYKPQWSLAPFREAVRLARTLDALNWE</sequence>